<accession>A0A5R9C301</accession>
<evidence type="ECO:0000313" key="2">
    <source>
        <dbReference type="Proteomes" id="UP000307201"/>
    </source>
</evidence>
<evidence type="ECO:0000313" key="1">
    <source>
        <dbReference type="EMBL" id="TLQ07076.1"/>
    </source>
</evidence>
<organism evidence="1 2">
    <name type="scientific">Marinilactibacillus psychrotolerans</name>
    <dbReference type="NCBI Taxonomy" id="191770"/>
    <lineage>
        <taxon>Bacteria</taxon>
        <taxon>Bacillati</taxon>
        <taxon>Bacillota</taxon>
        <taxon>Bacilli</taxon>
        <taxon>Lactobacillales</taxon>
        <taxon>Carnobacteriaceae</taxon>
        <taxon>Marinilactibacillus</taxon>
    </lineage>
</organism>
<comment type="caution">
    <text evidence="1">The sequence shown here is derived from an EMBL/GenBank/DDBJ whole genome shotgun (WGS) entry which is preliminary data.</text>
</comment>
<name>A0A5R9C301_9LACT</name>
<sequence length="66" mass="7311">MFEVQSGIVPKAQKVILYGPEGIGKSSLAAKFPNPVFIDTEGSTDKLEVNRMKKPTSWTELIQMLD</sequence>
<protein>
    <submittedName>
        <fullName evidence="1">Uncharacterized protein</fullName>
    </submittedName>
</protein>
<dbReference type="InterPro" id="IPR027417">
    <property type="entry name" value="P-loop_NTPase"/>
</dbReference>
<dbReference type="Pfam" id="PF13479">
    <property type="entry name" value="AAA_24"/>
    <property type="match status" value="1"/>
</dbReference>
<feature type="non-terminal residue" evidence="1">
    <location>
        <position position="66"/>
    </location>
</feature>
<dbReference type="EMBL" id="VBTE01000020">
    <property type="protein sequence ID" value="TLQ07076.1"/>
    <property type="molecule type" value="Genomic_DNA"/>
</dbReference>
<proteinExistence type="predicted"/>
<dbReference type="RefSeq" id="WP_171034390.1">
    <property type="nucleotide sequence ID" value="NZ_VBTE01000020.1"/>
</dbReference>
<gene>
    <name evidence="1" type="ORF">FEZ48_07430</name>
</gene>
<dbReference type="Proteomes" id="UP000307201">
    <property type="component" value="Unassembled WGS sequence"/>
</dbReference>
<reference evidence="1 2" key="1">
    <citation type="submission" date="2019-05" db="EMBL/GenBank/DDBJ databases">
        <title>The metagenome of a microbial culture collection derived from dairy environment covers the genomic content of the human microbiome.</title>
        <authorList>
            <person name="Roder T."/>
            <person name="Wuthrich D."/>
            <person name="Sattari Z."/>
            <person name="Von Ah U."/>
            <person name="Bar C."/>
            <person name="Ronchi F."/>
            <person name="Macpherson A.J."/>
            <person name="Ganal-Vonarburg S.C."/>
            <person name="Bruggmann R."/>
            <person name="Vergeres G."/>
        </authorList>
    </citation>
    <scope>NUCLEOTIDE SEQUENCE [LARGE SCALE GENOMIC DNA]</scope>
    <source>
        <strain evidence="1 2">FAM 24235</strain>
    </source>
</reference>
<dbReference type="AlphaFoldDB" id="A0A5R9C301"/>
<dbReference type="SUPFAM" id="SSF52540">
    <property type="entry name" value="P-loop containing nucleoside triphosphate hydrolases"/>
    <property type="match status" value="1"/>
</dbReference>